<organism evidence="2 3">
    <name type="scientific">Caproicibacterium argilliputei</name>
    <dbReference type="NCBI Taxonomy" id="3030016"/>
    <lineage>
        <taxon>Bacteria</taxon>
        <taxon>Bacillati</taxon>
        <taxon>Bacillota</taxon>
        <taxon>Clostridia</taxon>
        <taxon>Eubacteriales</taxon>
        <taxon>Oscillospiraceae</taxon>
        <taxon>Caproicibacterium</taxon>
    </lineage>
</organism>
<proteinExistence type="predicted"/>
<reference evidence="2 3" key="1">
    <citation type="submission" date="2024-06" db="EMBL/GenBank/DDBJ databases">
        <title>Caproicibacterium argilliputei sp. nov, a novel caproic acid producing anaerobic bacterium isolated from pit mud.</title>
        <authorList>
            <person name="Xia S."/>
        </authorList>
    </citation>
    <scope>NUCLEOTIDE SEQUENCE [LARGE SCALE GENOMIC DNA]</scope>
    <source>
        <strain evidence="2 3">ZCY20-5</strain>
    </source>
</reference>
<dbReference type="RefSeq" id="WP_275846150.1">
    <property type="nucleotide sequence ID" value="NZ_CP135996.1"/>
</dbReference>
<accession>A0AA97D9E6</accession>
<feature type="compositionally biased region" description="Polar residues" evidence="1">
    <location>
        <begin position="84"/>
        <end position="93"/>
    </location>
</feature>
<keyword evidence="3" id="KW-1185">Reference proteome</keyword>
<evidence type="ECO:0000256" key="1">
    <source>
        <dbReference type="SAM" id="MobiDB-lite"/>
    </source>
</evidence>
<name>A0AA97D9E6_9FIRM</name>
<evidence type="ECO:0000313" key="3">
    <source>
        <dbReference type="Proteomes" id="UP001300604"/>
    </source>
</evidence>
<dbReference type="EMBL" id="CP135996">
    <property type="protein sequence ID" value="WOC32674.1"/>
    <property type="molecule type" value="Genomic_DNA"/>
</dbReference>
<reference evidence="3" key="3">
    <citation type="submission" date="2024-06" db="EMBL/GenBank/DDBJ databases">
        <authorList>
            <person name="Zeng C."/>
        </authorList>
    </citation>
    <scope>NUCLEOTIDE SEQUENCE [LARGE SCALE GENOMIC DNA]</scope>
    <source>
        <strain evidence="3">ZCY20-5</strain>
    </source>
</reference>
<feature type="region of interest" description="Disordered" evidence="1">
    <location>
        <begin position="66"/>
        <end position="93"/>
    </location>
</feature>
<reference evidence="3" key="2">
    <citation type="submission" date="2024-06" db="EMBL/GenBank/DDBJ databases">
        <title>Caproicibacterium argilliputei sp. nov, a novel caproic acid producing anaerobic bacterium isolated from pit mud.</title>
        <authorList>
            <person name="Zeng C."/>
        </authorList>
    </citation>
    <scope>NUCLEOTIDE SEQUENCE [LARGE SCALE GENOMIC DNA]</scope>
    <source>
        <strain evidence="3">ZCY20-5</strain>
    </source>
</reference>
<dbReference type="AlphaFoldDB" id="A0AA97D9E6"/>
<dbReference type="Proteomes" id="UP001300604">
    <property type="component" value="Chromosome"/>
</dbReference>
<protein>
    <submittedName>
        <fullName evidence="2">Uncharacterized protein</fullName>
    </submittedName>
</protein>
<sequence length="93" mass="9623">MCASRKAGRFGKSLLVLVAAGILGGLGAPQRPIVSAVTQQAVYHPNTQIQTAAASEEDGYVFLPQTAAPVPDGPSAMPYWRSTGAPQQNDLSA</sequence>
<gene>
    <name evidence="2" type="ORF">PXC00_02030</name>
</gene>
<evidence type="ECO:0000313" key="2">
    <source>
        <dbReference type="EMBL" id="WOC32674.1"/>
    </source>
</evidence>
<dbReference type="KEGG" id="carl:PXC00_02030"/>